<evidence type="ECO:0000256" key="1">
    <source>
        <dbReference type="SAM" id="Phobius"/>
    </source>
</evidence>
<accession>A0ABW4D7F8</accession>
<name>A0ABW4D7F8_9LACO</name>
<evidence type="ECO:0000313" key="3">
    <source>
        <dbReference type="EMBL" id="MFD1456586.1"/>
    </source>
</evidence>
<keyword evidence="4" id="KW-1185">Reference proteome</keyword>
<dbReference type="RefSeq" id="WP_203646994.1">
    <property type="nucleotide sequence ID" value="NZ_BOLN01000013.1"/>
</dbReference>
<dbReference type="PANTHER" id="PTHR34473:SF2">
    <property type="entry name" value="UPF0699 TRANSMEMBRANE PROTEIN YDBT"/>
    <property type="match status" value="1"/>
</dbReference>
<feature type="domain" description="YdbS-like PH" evidence="2">
    <location>
        <begin position="407"/>
        <end position="476"/>
    </location>
</feature>
<feature type="transmembrane region" description="Helical" evidence="1">
    <location>
        <begin position="39"/>
        <end position="58"/>
    </location>
</feature>
<evidence type="ECO:0000313" key="4">
    <source>
        <dbReference type="Proteomes" id="UP001597189"/>
    </source>
</evidence>
<protein>
    <submittedName>
        <fullName evidence="3">PH domain-containing protein</fullName>
    </submittedName>
</protein>
<evidence type="ECO:0000259" key="2">
    <source>
        <dbReference type="Pfam" id="PF03703"/>
    </source>
</evidence>
<proteinExistence type="predicted"/>
<comment type="caution">
    <text evidence="3">The sequence shown here is derived from an EMBL/GenBank/DDBJ whole genome shotgun (WGS) entry which is preliminary data.</text>
</comment>
<dbReference type="EMBL" id="JBHTOD010000013">
    <property type="protein sequence ID" value="MFD1456586.1"/>
    <property type="molecule type" value="Genomic_DNA"/>
</dbReference>
<feature type="domain" description="YdbS-like PH" evidence="2">
    <location>
        <begin position="60"/>
        <end position="139"/>
    </location>
</feature>
<feature type="transmembrane region" description="Helical" evidence="1">
    <location>
        <begin position="354"/>
        <end position="371"/>
    </location>
</feature>
<organism evidence="3 4">
    <name type="scientific">Levilactobacillus lanxiensis</name>
    <dbReference type="NCBI Taxonomy" id="2799568"/>
    <lineage>
        <taxon>Bacteria</taxon>
        <taxon>Bacillati</taxon>
        <taxon>Bacillota</taxon>
        <taxon>Bacilli</taxon>
        <taxon>Lactobacillales</taxon>
        <taxon>Lactobacillaceae</taxon>
        <taxon>Levilactobacillus</taxon>
    </lineage>
</organism>
<gene>
    <name evidence="3" type="ORF">ACFQ44_13050</name>
</gene>
<keyword evidence="1" id="KW-1133">Transmembrane helix</keyword>
<dbReference type="PIRSF" id="PIRSF026631">
    <property type="entry name" value="UCP026631"/>
    <property type="match status" value="1"/>
</dbReference>
<dbReference type="Pfam" id="PF03703">
    <property type="entry name" value="bPH_2"/>
    <property type="match status" value="3"/>
</dbReference>
<sequence>MTKPKRTHPLGLLQHIAKSFKDYWYLIILLFTQRETDSIWFWAIITLLVMAFIIDPLAKWLTLTYVVDPDAVIIHSGVFVRHHEHIPYSRIQTVQSKQWFYLKPFKLEEVLIETASHEDKAPEARLAAVPTSVAVEIERRRQANLAPITDASATSEATSTTEAPSATTDLHYQINNGDLIKFGLTSLIFIPFLLVLLGLYNKVPRSLSDHLIADASHLALALLIGGALVIIVVAWLGAFLWTLTRYYHFELTRRDDNLITAKGLFQRNTITAPLNRLQAVRIKQNILRQWLHLQTVQILIASKAASDDDDNDLVVMPVIPTPAVYTVMHPFIDWLPAQRPDLSQLTVPRSWYQIRNALLIVAAPVALLWWLFPSWGWVGLILLPIAATQGRYAARNTGGKLITPTLLALQTGNFWTREVYYVPVDKIQSMKLKRSIWMKRTHLAHLTINVRHGNKNQSIHLRYLAVAAANDIYQWYLHQA</sequence>
<dbReference type="Proteomes" id="UP001597189">
    <property type="component" value="Unassembled WGS sequence"/>
</dbReference>
<keyword evidence="1" id="KW-0472">Membrane</keyword>
<dbReference type="InterPro" id="IPR005182">
    <property type="entry name" value="YdbS-like_PH"/>
</dbReference>
<reference evidence="4" key="1">
    <citation type="journal article" date="2019" name="Int. J. Syst. Evol. Microbiol.">
        <title>The Global Catalogue of Microorganisms (GCM) 10K type strain sequencing project: providing services to taxonomists for standard genome sequencing and annotation.</title>
        <authorList>
            <consortium name="The Broad Institute Genomics Platform"/>
            <consortium name="The Broad Institute Genome Sequencing Center for Infectious Disease"/>
            <person name="Wu L."/>
            <person name="Ma J."/>
        </authorList>
    </citation>
    <scope>NUCLEOTIDE SEQUENCE [LARGE SCALE GENOMIC DNA]</scope>
    <source>
        <strain evidence="4">CCM 8979</strain>
    </source>
</reference>
<feature type="transmembrane region" description="Helical" evidence="1">
    <location>
        <begin position="220"/>
        <end position="244"/>
    </location>
</feature>
<feature type="transmembrane region" description="Helical" evidence="1">
    <location>
        <begin position="179"/>
        <end position="200"/>
    </location>
</feature>
<dbReference type="PANTHER" id="PTHR34473">
    <property type="entry name" value="UPF0699 TRANSMEMBRANE PROTEIN YDBS"/>
    <property type="match status" value="1"/>
</dbReference>
<keyword evidence="1" id="KW-0812">Transmembrane</keyword>
<dbReference type="InterPro" id="IPR014529">
    <property type="entry name" value="UCP026631"/>
</dbReference>
<feature type="domain" description="YdbS-like PH" evidence="2">
    <location>
        <begin position="246"/>
        <end position="317"/>
    </location>
</feature>